<name>A0AAD5B9J0_SILAS</name>
<proteinExistence type="predicted"/>
<accession>A0AAD5B9J0</accession>
<evidence type="ECO:0000259" key="1">
    <source>
        <dbReference type="PROSITE" id="PS50188"/>
    </source>
</evidence>
<keyword evidence="3" id="KW-1185">Reference proteome</keyword>
<dbReference type="InterPro" id="IPR050143">
    <property type="entry name" value="TRIM/RBCC"/>
</dbReference>
<sequence length="144" mass="16320">FSSSTVSLTLDPSSAPTSLKVSADRKRVYCRNPNSGSECKFPHVKSKEEWSSGQHYWEVKLWDKTSTKPKSSWSVGVIQKHTPENIIRALCYKEGTGLYTNTHEFSIITTEVKVGKLGVHLNCDRKSLSFYNADKNTDNHLYTF</sequence>
<feature type="non-terminal residue" evidence="2">
    <location>
        <position position="144"/>
    </location>
</feature>
<dbReference type="EMBL" id="MU525896">
    <property type="protein sequence ID" value="KAI5630452.1"/>
    <property type="molecule type" value="Genomic_DNA"/>
</dbReference>
<evidence type="ECO:0000313" key="2">
    <source>
        <dbReference type="EMBL" id="KAI5630452.1"/>
    </source>
</evidence>
<protein>
    <recommendedName>
        <fullName evidence="1">B30.2/SPRY domain-containing protein</fullName>
    </recommendedName>
</protein>
<dbReference type="SUPFAM" id="SSF49899">
    <property type="entry name" value="Concanavalin A-like lectins/glucanases"/>
    <property type="match status" value="1"/>
</dbReference>
<dbReference type="Gene3D" id="2.60.120.920">
    <property type="match status" value="1"/>
</dbReference>
<dbReference type="AlphaFoldDB" id="A0AAD5B9J0"/>
<feature type="domain" description="B30.2/SPRY" evidence="1">
    <location>
        <begin position="1"/>
        <end position="144"/>
    </location>
</feature>
<dbReference type="Proteomes" id="UP001205998">
    <property type="component" value="Unassembled WGS sequence"/>
</dbReference>
<gene>
    <name evidence="2" type="ORF">C0J50_7614</name>
</gene>
<organism evidence="2 3">
    <name type="scientific">Silurus asotus</name>
    <name type="common">Amur catfish</name>
    <name type="synonym">Parasilurus asotus</name>
    <dbReference type="NCBI Taxonomy" id="30991"/>
    <lineage>
        <taxon>Eukaryota</taxon>
        <taxon>Metazoa</taxon>
        <taxon>Chordata</taxon>
        <taxon>Craniata</taxon>
        <taxon>Vertebrata</taxon>
        <taxon>Euteleostomi</taxon>
        <taxon>Actinopterygii</taxon>
        <taxon>Neopterygii</taxon>
        <taxon>Teleostei</taxon>
        <taxon>Ostariophysi</taxon>
        <taxon>Siluriformes</taxon>
        <taxon>Siluridae</taxon>
        <taxon>Silurus</taxon>
    </lineage>
</organism>
<dbReference type="PANTHER" id="PTHR24103">
    <property type="entry name" value="E3 UBIQUITIN-PROTEIN LIGASE TRIM"/>
    <property type="match status" value="1"/>
</dbReference>
<reference evidence="2" key="1">
    <citation type="submission" date="2018-07" db="EMBL/GenBank/DDBJ databases">
        <title>Comparative genomics of catfishes provides insights into carnivory and benthic adaptation.</title>
        <authorList>
            <person name="Zhang Y."/>
            <person name="Wang D."/>
            <person name="Peng Z."/>
            <person name="Zheng S."/>
            <person name="Shao F."/>
            <person name="Tao W."/>
        </authorList>
    </citation>
    <scope>NUCLEOTIDE SEQUENCE</scope>
    <source>
        <strain evidence="2">Chongqing</strain>
    </source>
</reference>
<evidence type="ECO:0000313" key="3">
    <source>
        <dbReference type="Proteomes" id="UP001205998"/>
    </source>
</evidence>
<feature type="non-terminal residue" evidence="2">
    <location>
        <position position="1"/>
    </location>
</feature>
<comment type="caution">
    <text evidence="2">The sequence shown here is derived from an EMBL/GenBank/DDBJ whole genome shotgun (WGS) entry which is preliminary data.</text>
</comment>
<dbReference type="InterPro" id="IPR013320">
    <property type="entry name" value="ConA-like_dom_sf"/>
</dbReference>
<dbReference type="InterPro" id="IPR043136">
    <property type="entry name" value="B30.2/SPRY_sf"/>
</dbReference>
<dbReference type="PROSITE" id="PS50188">
    <property type="entry name" value="B302_SPRY"/>
    <property type="match status" value="1"/>
</dbReference>
<dbReference type="InterPro" id="IPR001870">
    <property type="entry name" value="B30.2/SPRY"/>
</dbReference>